<keyword evidence="1" id="KW-1133">Transmembrane helix</keyword>
<dbReference type="AlphaFoldDB" id="A0AAP0E1W6"/>
<keyword evidence="3" id="KW-1185">Reference proteome</keyword>
<organism evidence="2 3">
    <name type="scientific">Stephania japonica</name>
    <dbReference type="NCBI Taxonomy" id="461633"/>
    <lineage>
        <taxon>Eukaryota</taxon>
        <taxon>Viridiplantae</taxon>
        <taxon>Streptophyta</taxon>
        <taxon>Embryophyta</taxon>
        <taxon>Tracheophyta</taxon>
        <taxon>Spermatophyta</taxon>
        <taxon>Magnoliopsida</taxon>
        <taxon>Ranunculales</taxon>
        <taxon>Menispermaceae</taxon>
        <taxon>Menispermoideae</taxon>
        <taxon>Cissampelideae</taxon>
        <taxon>Stephania</taxon>
    </lineage>
</organism>
<evidence type="ECO:0000313" key="2">
    <source>
        <dbReference type="EMBL" id="KAK9085180.1"/>
    </source>
</evidence>
<evidence type="ECO:0000313" key="3">
    <source>
        <dbReference type="Proteomes" id="UP001417504"/>
    </source>
</evidence>
<proteinExistence type="predicted"/>
<evidence type="ECO:0000256" key="1">
    <source>
        <dbReference type="SAM" id="Phobius"/>
    </source>
</evidence>
<sequence>MAPPPKLYLPSPLDPSSYLDAADLNSAKSVLSKGAIAGIVLAVFAGAMTYPPLVQFSLQYNYMKM</sequence>
<protein>
    <submittedName>
        <fullName evidence="2">Uncharacterized protein</fullName>
    </submittedName>
</protein>
<reference evidence="2 3" key="1">
    <citation type="submission" date="2024-01" db="EMBL/GenBank/DDBJ databases">
        <title>Genome assemblies of Stephania.</title>
        <authorList>
            <person name="Yang L."/>
        </authorList>
    </citation>
    <scope>NUCLEOTIDE SEQUENCE [LARGE SCALE GENOMIC DNA]</scope>
    <source>
        <strain evidence="2">QJT</strain>
        <tissue evidence="2">Leaf</tissue>
    </source>
</reference>
<keyword evidence="1" id="KW-0812">Transmembrane</keyword>
<comment type="caution">
    <text evidence="2">The sequence shown here is derived from an EMBL/GenBank/DDBJ whole genome shotgun (WGS) entry which is preliminary data.</text>
</comment>
<dbReference type="Proteomes" id="UP001417504">
    <property type="component" value="Unassembled WGS sequence"/>
</dbReference>
<keyword evidence="1" id="KW-0472">Membrane</keyword>
<accession>A0AAP0E1W6</accession>
<gene>
    <name evidence="2" type="ORF">Sjap_025591</name>
</gene>
<feature type="transmembrane region" description="Helical" evidence="1">
    <location>
        <begin position="35"/>
        <end position="58"/>
    </location>
</feature>
<dbReference type="EMBL" id="JBBNAE010000011">
    <property type="protein sequence ID" value="KAK9085180.1"/>
    <property type="molecule type" value="Genomic_DNA"/>
</dbReference>
<name>A0AAP0E1W6_9MAGN</name>